<organism evidence="2 3">
    <name type="scientific">Portunus trituberculatus</name>
    <name type="common">Swimming crab</name>
    <name type="synonym">Neptunus trituberculatus</name>
    <dbReference type="NCBI Taxonomy" id="210409"/>
    <lineage>
        <taxon>Eukaryota</taxon>
        <taxon>Metazoa</taxon>
        <taxon>Ecdysozoa</taxon>
        <taxon>Arthropoda</taxon>
        <taxon>Crustacea</taxon>
        <taxon>Multicrustacea</taxon>
        <taxon>Malacostraca</taxon>
        <taxon>Eumalacostraca</taxon>
        <taxon>Eucarida</taxon>
        <taxon>Decapoda</taxon>
        <taxon>Pleocyemata</taxon>
        <taxon>Brachyura</taxon>
        <taxon>Eubrachyura</taxon>
        <taxon>Portunoidea</taxon>
        <taxon>Portunidae</taxon>
        <taxon>Portuninae</taxon>
        <taxon>Portunus</taxon>
    </lineage>
</organism>
<evidence type="ECO:0000313" key="3">
    <source>
        <dbReference type="Proteomes" id="UP000324222"/>
    </source>
</evidence>
<name>A0A5B7D0L2_PORTR</name>
<feature type="compositionally biased region" description="Acidic residues" evidence="1">
    <location>
        <begin position="27"/>
        <end position="55"/>
    </location>
</feature>
<dbReference type="EMBL" id="VSRR010000412">
    <property type="protein sequence ID" value="MPC15260.1"/>
    <property type="molecule type" value="Genomic_DNA"/>
</dbReference>
<sequence length="69" mass="7655">MGVHGLSPKAFLVMGLNMSQTTGVRTDDDDDDDDDDGDSVDDDDTFITETMDNDEANPHHHKICLGIWF</sequence>
<proteinExistence type="predicted"/>
<comment type="caution">
    <text evidence="2">The sequence shown here is derived from an EMBL/GenBank/DDBJ whole genome shotgun (WGS) entry which is preliminary data.</text>
</comment>
<dbReference type="Proteomes" id="UP000324222">
    <property type="component" value="Unassembled WGS sequence"/>
</dbReference>
<reference evidence="2 3" key="1">
    <citation type="submission" date="2019-05" db="EMBL/GenBank/DDBJ databases">
        <title>Another draft genome of Portunus trituberculatus and its Hox gene families provides insights of decapod evolution.</title>
        <authorList>
            <person name="Jeong J.-H."/>
            <person name="Song I."/>
            <person name="Kim S."/>
            <person name="Choi T."/>
            <person name="Kim D."/>
            <person name="Ryu S."/>
            <person name="Kim W."/>
        </authorList>
    </citation>
    <scope>NUCLEOTIDE SEQUENCE [LARGE SCALE GENOMIC DNA]</scope>
    <source>
        <tissue evidence="2">Muscle</tissue>
    </source>
</reference>
<accession>A0A5B7D0L2</accession>
<feature type="region of interest" description="Disordered" evidence="1">
    <location>
        <begin position="21"/>
        <end position="58"/>
    </location>
</feature>
<evidence type="ECO:0000313" key="2">
    <source>
        <dbReference type="EMBL" id="MPC15260.1"/>
    </source>
</evidence>
<gene>
    <name evidence="2" type="ORF">E2C01_008046</name>
</gene>
<evidence type="ECO:0000256" key="1">
    <source>
        <dbReference type="SAM" id="MobiDB-lite"/>
    </source>
</evidence>
<dbReference type="AlphaFoldDB" id="A0A5B7D0L2"/>
<keyword evidence="3" id="KW-1185">Reference proteome</keyword>
<protein>
    <submittedName>
        <fullName evidence="2">Uncharacterized protein</fullName>
    </submittedName>
</protein>